<dbReference type="Gene3D" id="4.10.240.10">
    <property type="entry name" value="Zn(2)-C6 fungal-type DNA-binding domain"/>
    <property type="match status" value="1"/>
</dbReference>
<evidence type="ECO:0000259" key="4">
    <source>
        <dbReference type="PROSITE" id="PS50048"/>
    </source>
</evidence>
<evidence type="ECO:0000313" key="5">
    <source>
        <dbReference type="EMBL" id="OBA21288.1"/>
    </source>
</evidence>
<evidence type="ECO:0000313" key="6">
    <source>
        <dbReference type="Proteomes" id="UP000092555"/>
    </source>
</evidence>
<dbReference type="PROSITE" id="PS50048">
    <property type="entry name" value="ZN2_CY6_FUNGAL_2"/>
    <property type="match status" value="1"/>
</dbReference>
<feature type="compositionally biased region" description="Low complexity" evidence="3">
    <location>
        <begin position="14"/>
        <end position="24"/>
    </location>
</feature>
<dbReference type="PROSITE" id="PS00463">
    <property type="entry name" value="ZN2_CY6_FUNGAL_1"/>
    <property type="match status" value="1"/>
</dbReference>
<protein>
    <recommendedName>
        <fullName evidence="4">Zn(2)-C6 fungal-type domain-containing protein</fullName>
    </recommendedName>
</protein>
<organism evidence="5 6">
    <name type="scientific">Metschnikowia bicuspidata var. bicuspidata NRRL YB-4993</name>
    <dbReference type="NCBI Taxonomy" id="869754"/>
    <lineage>
        <taxon>Eukaryota</taxon>
        <taxon>Fungi</taxon>
        <taxon>Dikarya</taxon>
        <taxon>Ascomycota</taxon>
        <taxon>Saccharomycotina</taxon>
        <taxon>Pichiomycetes</taxon>
        <taxon>Metschnikowiaceae</taxon>
        <taxon>Metschnikowia</taxon>
    </lineage>
</organism>
<dbReference type="SMART" id="SM00066">
    <property type="entry name" value="GAL4"/>
    <property type="match status" value="1"/>
</dbReference>
<dbReference type="AlphaFoldDB" id="A0A1A0HBM5"/>
<dbReference type="InterPro" id="IPR036864">
    <property type="entry name" value="Zn2-C6_fun-type_DNA-bd_sf"/>
</dbReference>
<evidence type="ECO:0000256" key="1">
    <source>
        <dbReference type="ARBA" id="ARBA00004123"/>
    </source>
</evidence>
<dbReference type="Proteomes" id="UP000092555">
    <property type="component" value="Unassembled WGS sequence"/>
</dbReference>
<evidence type="ECO:0000256" key="2">
    <source>
        <dbReference type="ARBA" id="ARBA00023242"/>
    </source>
</evidence>
<feature type="region of interest" description="Disordered" evidence="3">
    <location>
        <begin position="1"/>
        <end position="31"/>
    </location>
</feature>
<feature type="compositionally biased region" description="Polar residues" evidence="3">
    <location>
        <begin position="1"/>
        <end position="10"/>
    </location>
</feature>
<dbReference type="GO" id="GO:0008270">
    <property type="term" value="F:zinc ion binding"/>
    <property type="evidence" value="ECO:0007669"/>
    <property type="project" value="InterPro"/>
</dbReference>
<dbReference type="STRING" id="869754.A0A1A0HBM5"/>
<dbReference type="CDD" id="cd00067">
    <property type="entry name" value="GAL4"/>
    <property type="match status" value="1"/>
</dbReference>
<dbReference type="RefSeq" id="XP_018711798.1">
    <property type="nucleotide sequence ID" value="XM_018858858.1"/>
</dbReference>
<dbReference type="Pfam" id="PF11951">
    <property type="entry name" value="Fungal_trans_2"/>
    <property type="match status" value="1"/>
</dbReference>
<keyword evidence="2" id="KW-0539">Nucleus</keyword>
<dbReference type="PANTHER" id="PTHR37534:SF7">
    <property type="entry name" value="TRANSCRIPTIONAL ACTIVATOR PROTEIN UGA3"/>
    <property type="match status" value="1"/>
</dbReference>
<dbReference type="GO" id="GO:0000981">
    <property type="term" value="F:DNA-binding transcription factor activity, RNA polymerase II-specific"/>
    <property type="evidence" value="ECO:0007669"/>
    <property type="project" value="InterPro"/>
</dbReference>
<dbReference type="GO" id="GO:0045944">
    <property type="term" value="P:positive regulation of transcription by RNA polymerase II"/>
    <property type="evidence" value="ECO:0007669"/>
    <property type="project" value="TreeGrafter"/>
</dbReference>
<name>A0A1A0HBM5_9ASCO</name>
<feature type="domain" description="Zn(2)-C6 fungal-type" evidence="4">
    <location>
        <begin position="32"/>
        <end position="62"/>
    </location>
</feature>
<dbReference type="GO" id="GO:0000976">
    <property type="term" value="F:transcription cis-regulatory region binding"/>
    <property type="evidence" value="ECO:0007669"/>
    <property type="project" value="TreeGrafter"/>
</dbReference>
<dbReference type="Pfam" id="PF00172">
    <property type="entry name" value="Zn_clus"/>
    <property type="match status" value="1"/>
</dbReference>
<dbReference type="InterPro" id="IPR021858">
    <property type="entry name" value="Fun_TF"/>
</dbReference>
<reference evidence="5 6" key="1">
    <citation type="submission" date="2016-05" db="EMBL/GenBank/DDBJ databases">
        <title>Comparative genomics of biotechnologically important yeasts.</title>
        <authorList>
            <consortium name="DOE Joint Genome Institute"/>
            <person name="Riley R."/>
            <person name="Haridas S."/>
            <person name="Wolfe K.H."/>
            <person name="Lopes M.R."/>
            <person name="Hittinger C.T."/>
            <person name="Goker M."/>
            <person name="Salamov A."/>
            <person name="Wisecaver J."/>
            <person name="Long T.M."/>
            <person name="Aerts A.L."/>
            <person name="Barry K."/>
            <person name="Choi C."/>
            <person name="Clum A."/>
            <person name="Coughlan A.Y."/>
            <person name="Deshpande S."/>
            <person name="Douglass A.P."/>
            <person name="Hanson S.J."/>
            <person name="Klenk H.-P."/>
            <person name="LaButti K."/>
            <person name="Lapidus A."/>
            <person name="Lindquist E."/>
            <person name="Lipzen A."/>
            <person name="Meier-kolthoff J.P."/>
            <person name="Ohm R.A."/>
            <person name="Otillar R.P."/>
            <person name="Pangilinan J."/>
            <person name="Peng Y."/>
            <person name="Rokas A."/>
            <person name="Rosa C.A."/>
            <person name="Scheuner C."/>
            <person name="Sibirny A.A."/>
            <person name="Slot J.C."/>
            <person name="Stielow J.B."/>
            <person name="Sun H."/>
            <person name="Kurtzman C.P."/>
            <person name="Blackwell M."/>
            <person name="Grigoriev I.V."/>
            <person name="Jeffries T.W."/>
        </authorList>
    </citation>
    <scope>NUCLEOTIDE SEQUENCE [LARGE SCALE GENOMIC DNA]</scope>
    <source>
        <strain evidence="5 6">NRRL YB-4993</strain>
    </source>
</reference>
<dbReference type="PANTHER" id="PTHR37534">
    <property type="entry name" value="TRANSCRIPTIONAL ACTIVATOR PROTEIN UGA3"/>
    <property type="match status" value="1"/>
</dbReference>
<proteinExistence type="predicted"/>
<sequence length="705" mass="79007">MAVLSTSDTPKQPPGQSRSSSAGRSAHKSKAGCLTCKYRKKKCDESKPVCRDCRRFNKECVWIDHRTMNGTEIESLKARVREKESSRKMRKRIGQPQNAGYALHPLSDLRGSPVGMDPSFSVSSEPRGSISAIVQPHSPFSKLPVIPNTNFNMAPSRSGPVSALDVHPIESDPMNDVLLPFEHLVEPRSSAAVLGFLKELSAFNWNTKLTDANQENAESSLRFESEVSPGRTLPNFNIPSFIEQIQTMSHNFPAHIDSLASSFNATFSPSPRASLSFSPELDQSGLHLYNYYLEVLSQKVSIAPCSQNESNSYQRVFLPLAQKDKGVLYGLLAWAGFHLGGQWMAEGTKYAELALKHLCADISFTEGTQRVEDRRTIINKLAAILILCGAEICRGDVKFWSIYLQWGWKLLRSNGGILNFNNNKEEHWLISNFAYHDLLASSTSERGTYFPNETYYKIFADPDGISSGNLNPLLGVSKPLYKIIGDISSLCFESKQIMDQYYSLSRKVPKQSEATLRSPEETGSLHSFTETTSEVSDHSKVADLLNFISNKAHELEITLNNVKPDSCDLQSLSDSELESQLTIFETFQLSCKLYLRQAILRLNPSALECQILMNDLIKCIDVLIDTPMQASIVFPVFIAGLFTVTESGKAAMRKRFEKLIVDYGPWNVVRVKSLVEKIWEENPHGDRVVDWNTMLNDLNWDLNFA</sequence>
<dbReference type="SUPFAM" id="SSF57701">
    <property type="entry name" value="Zn2/Cys6 DNA-binding domain"/>
    <property type="match status" value="1"/>
</dbReference>
<comment type="caution">
    <text evidence="5">The sequence shown here is derived from an EMBL/GenBank/DDBJ whole genome shotgun (WGS) entry which is preliminary data.</text>
</comment>
<dbReference type="InterPro" id="IPR001138">
    <property type="entry name" value="Zn2Cys6_DnaBD"/>
</dbReference>
<accession>A0A1A0HBM5</accession>
<dbReference type="EMBL" id="LXTC01000003">
    <property type="protein sequence ID" value="OBA21288.1"/>
    <property type="molecule type" value="Genomic_DNA"/>
</dbReference>
<comment type="subcellular location">
    <subcellularLocation>
        <location evidence="1">Nucleus</location>
    </subcellularLocation>
</comment>
<gene>
    <name evidence="5" type="ORF">METBIDRAFT_78300</name>
</gene>
<keyword evidence="6" id="KW-1185">Reference proteome</keyword>
<dbReference type="GeneID" id="30031834"/>
<dbReference type="OrthoDB" id="5419315at2759"/>
<dbReference type="GO" id="GO:0005634">
    <property type="term" value="C:nucleus"/>
    <property type="evidence" value="ECO:0007669"/>
    <property type="project" value="UniProtKB-SubCell"/>
</dbReference>
<evidence type="ECO:0000256" key="3">
    <source>
        <dbReference type="SAM" id="MobiDB-lite"/>
    </source>
</evidence>